<dbReference type="PRINTS" id="PR00449">
    <property type="entry name" value="RASTRNSFRMNG"/>
</dbReference>
<dbReference type="SMART" id="SM00175">
    <property type="entry name" value="RAB"/>
    <property type="match status" value="1"/>
</dbReference>
<dbReference type="EMBL" id="CAEY01000711">
    <property type="status" value="NOT_ANNOTATED_CDS"/>
    <property type="molecule type" value="Genomic_DNA"/>
</dbReference>
<evidence type="ECO:0000256" key="1">
    <source>
        <dbReference type="ARBA" id="ARBA00022741"/>
    </source>
</evidence>
<dbReference type="Proteomes" id="UP000015104">
    <property type="component" value="Unassembled WGS sequence"/>
</dbReference>
<keyword evidence="1" id="KW-0547">Nucleotide-binding</keyword>
<dbReference type="STRING" id="32264.T1KYE8"/>
<evidence type="ECO:0000313" key="3">
    <source>
        <dbReference type="EnsemblMetazoa" id="tetur27g00410.1"/>
    </source>
</evidence>
<dbReference type="HOGENOM" id="CLU_041217_17_0_1"/>
<dbReference type="GO" id="GO:0003924">
    <property type="term" value="F:GTPase activity"/>
    <property type="evidence" value="ECO:0007669"/>
    <property type="project" value="InterPro"/>
</dbReference>
<dbReference type="EnsemblMetazoa" id="tetur27g00410.1">
    <property type="protein sequence ID" value="tetur27g00410.1"/>
    <property type="gene ID" value="tetur27g00410"/>
</dbReference>
<dbReference type="PANTHER" id="PTHR47977">
    <property type="entry name" value="RAS-RELATED PROTEIN RAB"/>
    <property type="match status" value="1"/>
</dbReference>
<dbReference type="InterPro" id="IPR001806">
    <property type="entry name" value="Small_GTPase"/>
</dbReference>
<dbReference type="Pfam" id="PF00071">
    <property type="entry name" value="Ras"/>
    <property type="match status" value="1"/>
</dbReference>
<dbReference type="InterPro" id="IPR027417">
    <property type="entry name" value="P-loop_NTPase"/>
</dbReference>
<dbReference type="PROSITE" id="PS51419">
    <property type="entry name" value="RAB"/>
    <property type="match status" value="1"/>
</dbReference>
<dbReference type="Gene3D" id="3.40.50.300">
    <property type="entry name" value="P-loop containing nucleotide triphosphate hydrolases"/>
    <property type="match status" value="1"/>
</dbReference>
<reference evidence="4" key="1">
    <citation type="submission" date="2011-08" db="EMBL/GenBank/DDBJ databases">
        <authorList>
            <person name="Rombauts S."/>
        </authorList>
    </citation>
    <scope>NUCLEOTIDE SEQUENCE</scope>
    <source>
        <strain evidence="4">London</strain>
    </source>
</reference>
<evidence type="ECO:0000313" key="4">
    <source>
        <dbReference type="Proteomes" id="UP000015104"/>
    </source>
</evidence>
<keyword evidence="2" id="KW-0342">GTP-binding</keyword>
<keyword evidence="4" id="KW-1185">Reference proteome</keyword>
<dbReference type="InterPro" id="IPR050227">
    <property type="entry name" value="Rab"/>
</dbReference>
<organism evidence="3 4">
    <name type="scientific">Tetranychus urticae</name>
    <name type="common">Two-spotted spider mite</name>
    <dbReference type="NCBI Taxonomy" id="32264"/>
    <lineage>
        <taxon>Eukaryota</taxon>
        <taxon>Metazoa</taxon>
        <taxon>Ecdysozoa</taxon>
        <taxon>Arthropoda</taxon>
        <taxon>Chelicerata</taxon>
        <taxon>Arachnida</taxon>
        <taxon>Acari</taxon>
        <taxon>Acariformes</taxon>
        <taxon>Trombidiformes</taxon>
        <taxon>Prostigmata</taxon>
        <taxon>Eleutherengona</taxon>
        <taxon>Raphignathae</taxon>
        <taxon>Tetranychoidea</taxon>
        <taxon>Tetranychidae</taxon>
        <taxon>Tetranychus</taxon>
    </lineage>
</organism>
<dbReference type="CDD" id="cd00154">
    <property type="entry name" value="Rab"/>
    <property type="match status" value="1"/>
</dbReference>
<dbReference type="PROSITE" id="PS51421">
    <property type="entry name" value="RAS"/>
    <property type="match status" value="1"/>
</dbReference>
<reference evidence="3" key="2">
    <citation type="submission" date="2015-06" db="UniProtKB">
        <authorList>
            <consortium name="EnsemblMetazoa"/>
        </authorList>
    </citation>
    <scope>IDENTIFICATION</scope>
</reference>
<evidence type="ECO:0000256" key="2">
    <source>
        <dbReference type="ARBA" id="ARBA00023134"/>
    </source>
</evidence>
<dbReference type="AlphaFoldDB" id="T1KYE8"/>
<sequence>MLTSASTMSNVSRCKAIVVGDKAIGKTAILNCLLGYPVPFSRRYNMTKGVNIVSKSIKLVESREELCSIDIYFYDFSGRSIYSDLVRSLWANNVSLVIGVFDVTREESFYHLQSILSDYLRKFDRHLDNPSTSTHNNNITNTLGIIGVILGNKTDLTEQRAVDEEEARQWAKHLRMRYFDVSAKDNIAIEESFNHLVRTWFDSNRSN</sequence>
<dbReference type="SUPFAM" id="SSF52540">
    <property type="entry name" value="P-loop containing nucleoside triphosphate hydrolases"/>
    <property type="match status" value="1"/>
</dbReference>
<name>T1KYE8_TETUR</name>
<dbReference type="eggNOG" id="KOG0079">
    <property type="taxonomic scope" value="Eukaryota"/>
</dbReference>
<dbReference type="SMART" id="SM00173">
    <property type="entry name" value="RAS"/>
    <property type="match status" value="1"/>
</dbReference>
<protein>
    <submittedName>
        <fullName evidence="3">Uncharacterized protein</fullName>
    </submittedName>
</protein>
<accession>T1KYE8</accession>
<proteinExistence type="predicted"/>
<dbReference type="GO" id="GO:0005525">
    <property type="term" value="F:GTP binding"/>
    <property type="evidence" value="ECO:0007669"/>
    <property type="project" value="UniProtKB-KW"/>
</dbReference>